<dbReference type="AlphaFoldDB" id="A0AAN8FIG1"/>
<evidence type="ECO:0000313" key="3">
    <source>
        <dbReference type="Proteomes" id="UP001331761"/>
    </source>
</evidence>
<feature type="region of interest" description="Disordered" evidence="1">
    <location>
        <begin position="1"/>
        <end position="28"/>
    </location>
</feature>
<name>A0AAN8FIG1_TRICO</name>
<accession>A0AAN8FIG1</accession>
<feature type="compositionally biased region" description="Basic and acidic residues" evidence="1">
    <location>
        <begin position="1"/>
        <end position="14"/>
    </location>
</feature>
<proteinExistence type="predicted"/>
<comment type="caution">
    <text evidence="2">The sequence shown here is derived from an EMBL/GenBank/DDBJ whole genome shotgun (WGS) entry which is preliminary data.</text>
</comment>
<keyword evidence="3" id="KW-1185">Reference proteome</keyword>
<protein>
    <submittedName>
        <fullName evidence="2">Uncharacterized protein</fullName>
    </submittedName>
</protein>
<evidence type="ECO:0000313" key="2">
    <source>
        <dbReference type="EMBL" id="KAK5979432.1"/>
    </source>
</evidence>
<dbReference type="EMBL" id="WIXE01008367">
    <property type="protein sequence ID" value="KAK5979432.1"/>
    <property type="molecule type" value="Genomic_DNA"/>
</dbReference>
<dbReference type="Proteomes" id="UP001331761">
    <property type="component" value="Unassembled WGS sequence"/>
</dbReference>
<gene>
    <name evidence="2" type="ORF">GCK32_004384</name>
</gene>
<evidence type="ECO:0000256" key="1">
    <source>
        <dbReference type="SAM" id="MobiDB-lite"/>
    </source>
</evidence>
<sequence>MALSAPDKDEERQSILHCDNPGSTVGRGKYSRHGVCIDDTFNLTRYSLRLATVIVADEYDMGLPGAYLLSHRMTEDEVYQLLVAIKRRSPNY</sequence>
<organism evidence="2 3">
    <name type="scientific">Trichostrongylus colubriformis</name>
    <name type="common">Black scour worm</name>
    <dbReference type="NCBI Taxonomy" id="6319"/>
    <lineage>
        <taxon>Eukaryota</taxon>
        <taxon>Metazoa</taxon>
        <taxon>Ecdysozoa</taxon>
        <taxon>Nematoda</taxon>
        <taxon>Chromadorea</taxon>
        <taxon>Rhabditida</taxon>
        <taxon>Rhabditina</taxon>
        <taxon>Rhabditomorpha</taxon>
        <taxon>Strongyloidea</taxon>
        <taxon>Trichostrongylidae</taxon>
        <taxon>Trichostrongylus</taxon>
    </lineage>
</organism>
<reference evidence="2 3" key="1">
    <citation type="submission" date="2019-10" db="EMBL/GenBank/DDBJ databases">
        <title>Assembly and Annotation for the nematode Trichostrongylus colubriformis.</title>
        <authorList>
            <person name="Martin J."/>
        </authorList>
    </citation>
    <scope>NUCLEOTIDE SEQUENCE [LARGE SCALE GENOMIC DNA]</scope>
    <source>
        <strain evidence="2">G859</strain>
        <tissue evidence="2">Whole worm</tissue>
    </source>
</reference>